<dbReference type="EMBL" id="CP123584">
    <property type="protein sequence ID" value="WZK88721.1"/>
    <property type="molecule type" value="Genomic_DNA"/>
</dbReference>
<feature type="domain" description="DUF4140" evidence="4">
    <location>
        <begin position="30"/>
        <end position="123"/>
    </location>
</feature>
<reference evidence="5 6" key="1">
    <citation type="submission" date="2023-04" db="EMBL/GenBank/DDBJ databases">
        <title>Complete genome sequence of Alisedimentitalea scapharcae.</title>
        <authorList>
            <person name="Rong J.-C."/>
            <person name="Yi M.-L."/>
            <person name="Zhao Q."/>
        </authorList>
    </citation>
    <scope>NUCLEOTIDE SEQUENCE [LARGE SCALE GENOMIC DNA]</scope>
    <source>
        <strain evidence="5 6">KCTC 42119</strain>
    </source>
</reference>
<name>A0ABZ2XRK5_9RHOB</name>
<evidence type="ECO:0000313" key="6">
    <source>
        <dbReference type="Proteomes" id="UP001623232"/>
    </source>
</evidence>
<keyword evidence="1" id="KW-0175">Coiled coil</keyword>
<keyword evidence="6" id="KW-1185">Reference proteome</keyword>
<feature type="signal peptide" evidence="2">
    <location>
        <begin position="1"/>
        <end position="18"/>
    </location>
</feature>
<dbReference type="PANTHER" id="PTHR31005">
    <property type="entry name" value="DUF4139 DOMAIN-CONTAINING PROTEIN"/>
    <property type="match status" value="1"/>
</dbReference>
<evidence type="ECO:0000256" key="1">
    <source>
        <dbReference type="SAM" id="Coils"/>
    </source>
</evidence>
<evidence type="ECO:0000256" key="2">
    <source>
        <dbReference type="SAM" id="SignalP"/>
    </source>
</evidence>
<dbReference type="RefSeq" id="WP_406646244.1">
    <property type="nucleotide sequence ID" value="NZ_CP123584.1"/>
</dbReference>
<evidence type="ECO:0000259" key="4">
    <source>
        <dbReference type="Pfam" id="PF13600"/>
    </source>
</evidence>
<sequence length="547" mass="59959">MRFSLSLIALVAACPSWADTIPVLTKVTEVTMHPDSAAVSRIASVQVPAGKHRLVFQGVPNSAHEQSLRIDLTGARQVGTIFRNEYTPPRDTSSPEVDAAKARLEDIKERIQSVRDDADRVRLAANAADVSLGFLKQLGENEGLADASPETLRQIAQMIQGEAMTASVTALDARIAARRVETRLKELNEELADADQALAALDLEDDDRLYIAVEIDAAAAGEVQVDLSYLVFGGTEWVPVYDLNLTTGDTPRLDIQRDAFVSQNTGENWSDVTLRLSTTEAIGATDPSYLDTTQRYIVDPQQPVRKAASSALLADSYAGAPEPSVEALVTANEETPIWSKVNGPGVTYTYHEKVSVASGADVLRLELDSLSENVTVTAHAVPLRDVTAFRMASLTNTSGEEWLSSPYAARYVDGFLVGDDSFQGLAPGQETHIGFGPIDGLRLTRDILNRNQGDRGILSKSNQKAEQVEIKIENLTGRTWPMQVVDRVPFSEQEDLEISWTAVPRPSEENWENRRGILAWSWEIKPGEIRKIKLNTSINWPDGMVLR</sequence>
<feature type="domain" description="DUF4139" evidence="3">
    <location>
        <begin position="226"/>
        <end position="541"/>
    </location>
</feature>
<dbReference type="InterPro" id="IPR025554">
    <property type="entry name" value="DUF4140"/>
</dbReference>
<dbReference type="Pfam" id="PF13600">
    <property type="entry name" value="DUF4140"/>
    <property type="match status" value="1"/>
</dbReference>
<dbReference type="NCBIfam" id="TIGR02231">
    <property type="entry name" value="mucoidy inhibitor MuiA family protein"/>
    <property type="match status" value="1"/>
</dbReference>
<dbReference type="PANTHER" id="PTHR31005:SF8">
    <property type="entry name" value="DUF4139 DOMAIN-CONTAINING PROTEIN"/>
    <property type="match status" value="1"/>
</dbReference>
<feature type="chain" id="PRO_5047393097" evidence="2">
    <location>
        <begin position="19"/>
        <end position="547"/>
    </location>
</feature>
<feature type="coiled-coil region" evidence="1">
    <location>
        <begin position="170"/>
        <end position="204"/>
    </location>
</feature>
<dbReference type="InterPro" id="IPR037291">
    <property type="entry name" value="DUF4139"/>
</dbReference>
<dbReference type="Proteomes" id="UP001623232">
    <property type="component" value="Chromosome"/>
</dbReference>
<evidence type="ECO:0000259" key="3">
    <source>
        <dbReference type="Pfam" id="PF13598"/>
    </source>
</evidence>
<dbReference type="InterPro" id="IPR011935">
    <property type="entry name" value="CHP02231"/>
</dbReference>
<dbReference type="Pfam" id="PF13598">
    <property type="entry name" value="DUF4139"/>
    <property type="match status" value="1"/>
</dbReference>
<organism evidence="5 6">
    <name type="scientific">Aliisedimentitalea scapharcae</name>
    <dbReference type="NCBI Taxonomy" id="1524259"/>
    <lineage>
        <taxon>Bacteria</taxon>
        <taxon>Pseudomonadati</taxon>
        <taxon>Pseudomonadota</taxon>
        <taxon>Alphaproteobacteria</taxon>
        <taxon>Rhodobacterales</taxon>
        <taxon>Roseobacteraceae</taxon>
        <taxon>Aliisedimentitalea</taxon>
    </lineage>
</organism>
<gene>
    <name evidence="5" type="ORF">QEZ52_19305</name>
</gene>
<accession>A0ABZ2XRK5</accession>
<evidence type="ECO:0000313" key="5">
    <source>
        <dbReference type="EMBL" id="WZK88721.1"/>
    </source>
</evidence>
<protein>
    <submittedName>
        <fullName evidence="5">Mucoidy inhibitor MuiA family protein</fullName>
    </submittedName>
</protein>
<proteinExistence type="predicted"/>
<keyword evidence="2" id="KW-0732">Signal</keyword>
<feature type="coiled-coil region" evidence="1">
    <location>
        <begin position="97"/>
        <end position="124"/>
    </location>
</feature>